<proteinExistence type="inferred from homology"/>
<dbReference type="InterPro" id="IPR004893">
    <property type="entry name" value="NifW"/>
</dbReference>
<evidence type="ECO:0000313" key="7">
    <source>
        <dbReference type="Proteomes" id="UP000867740"/>
    </source>
</evidence>
<comment type="caution">
    <text evidence="6">The sequence shown here is derived from an EMBL/GenBank/DDBJ whole genome shotgun (WGS) entry which is preliminary data.</text>
</comment>
<dbReference type="GO" id="GO:0009399">
    <property type="term" value="P:nitrogen fixation"/>
    <property type="evidence" value="ECO:0007669"/>
    <property type="project" value="InterPro"/>
</dbReference>
<sequence length="85" mass="9892">MEWFYQIPGVDELESAESFFEFFSVPYEPAVLRSRCLLVLKAFNQKLRANVPLRNLLEDDTRAPWLLARRLLAESYQQQMPGGGQ</sequence>
<reference evidence="6" key="2">
    <citation type="submission" date="2020-10" db="EMBL/GenBank/DDBJ databases">
        <authorList>
            <consortium name="NCBI Pathogen Detection Project"/>
        </authorList>
    </citation>
    <scope>NUCLEOTIDE SEQUENCE</scope>
    <source>
        <strain evidence="6">CAVp300</strain>
    </source>
</reference>
<accession>A0A9P3WH51</accession>
<comment type="similarity">
    <text evidence="2">Belongs to the NifW family.</text>
</comment>
<evidence type="ECO:0000256" key="5">
    <source>
        <dbReference type="ARBA" id="ARBA00023231"/>
    </source>
</evidence>
<evidence type="ECO:0000313" key="6">
    <source>
        <dbReference type="EMBL" id="HAT3582761.1"/>
    </source>
</evidence>
<protein>
    <recommendedName>
        <fullName evidence="4">Nitrogenase-stabilizing/protective protein NifW</fullName>
    </recommendedName>
</protein>
<name>A0A9P3WH51_KLUIN</name>
<evidence type="ECO:0000256" key="2">
    <source>
        <dbReference type="ARBA" id="ARBA00008351"/>
    </source>
</evidence>
<gene>
    <name evidence="6" type="ORF">I8531_003086</name>
</gene>
<comment type="function">
    <text evidence="1">May protect the nitrogenase Fe-Mo protein from oxidative damage.</text>
</comment>
<reference evidence="6" key="1">
    <citation type="journal article" date="2018" name="Genome Biol.">
        <title>SKESA: strategic k-mer extension for scrupulous assemblies.</title>
        <authorList>
            <person name="Souvorov A."/>
            <person name="Agarwala R."/>
            <person name="Lipman D.J."/>
        </authorList>
    </citation>
    <scope>NUCLEOTIDE SEQUENCE</scope>
    <source>
        <strain evidence="6">CAVp300</strain>
    </source>
</reference>
<dbReference type="Pfam" id="PF03206">
    <property type="entry name" value="NifW"/>
    <property type="match status" value="1"/>
</dbReference>
<evidence type="ECO:0000256" key="3">
    <source>
        <dbReference type="ARBA" id="ARBA00011284"/>
    </source>
</evidence>
<organism evidence="6 7">
    <name type="scientific">Kluyvera intermedia</name>
    <name type="common">Enterobacter intermedius</name>
    <dbReference type="NCBI Taxonomy" id="61648"/>
    <lineage>
        <taxon>Bacteria</taxon>
        <taxon>Pseudomonadati</taxon>
        <taxon>Pseudomonadota</taxon>
        <taxon>Gammaproteobacteria</taxon>
        <taxon>Enterobacterales</taxon>
        <taxon>Enterobacteriaceae</taxon>
        <taxon>Kluyvera</taxon>
    </lineage>
</organism>
<dbReference type="AlphaFoldDB" id="A0A9P3WH51"/>
<dbReference type="EMBL" id="DACSUM010000025">
    <property type="protein sequence ID" value="HAT3582761.1"/>
    <property type="molecule type" value="Genomic_DNA"/>
</dbReference>
<keyword evidence="5" id="KW-0535">Nitrogen fixation</keyword>
<comment type="subunit">
    <text evidence="3">Homotrimer; associates with NifD.</text>
</comment>
<evidence type="ECO:0000256" key="4">
    <source>
        <dbReference type="ARBA" id="ARBA00016274"/>
    </source>
</evidence>
<dbReference type="RefSeq" id="WP_047370263.1">
    <property type="nucleotide sequence ID" value="NZ_CABMNU010000005.1"/>
</dbReference>
<evidence type="ECO:0000256" key="1">
    <source>
        <dbReference type="ARBA" id="ARBA00002247"/>
    </source>
</evidence>
<dbReference type="Proteomes" id="UP000867740">
    <property type="component" value="Unassembled WGS sequence"/>
</dbReference>